<dbReference type="PANTHER" id="PTHR15600">
    <property type="entry name" value="SACSIN"/>
    <property type="match status" value="1"/>
</dbReference>
<comment type="caution">
    <text evidence="2">The sequence shown here is derived from an EMBL/GenBank/DDBJ whole genome shotgun (WGS) entry which is preliminary data.</text>
</comment>
<dbReference type="GO" id="GO:0030544">
    <property type="term" value="F:Hsp70 protein binding"/>
    <property type="evidence" value="ECO:0007669"/>
    <property type="project" value="TreeGrafter"/>
</dbReference>
<dbReference type="PANTHER" id="PTHR15600:SF42">
    <property type="entry name" value="SACSIN"/>
    <property type="match status" value="1"/>
</dbReference>
<dbReference type="AlphaFoldDB" id="A0A9W4SP48"/>
<accession>A0A9W4SP48</accession>
<keyword evidence="3" id="KW-1185">Reference proteome</keyword>
<evidence type="ECO:0000313" key="2">
    <source>
        <dbReference type="EMBL" id="CAI2176510.1"/>
    </source>
</evidence>
<gene>
    <name evidence="2" type="ORF">FWILDA_LOCUS7619</name>
</gene>
<evidence type="ECO:0000259" key="1">
    <source>
        <dbReference type="Pfam" id="PF25794"/>
    </source>
</evidence>
<feature type="domain" description="Sacsin/Nov" evidence="1">
    <location>
        <begin position="16"/>
        <end position="261"/>
    </location>
</feature>
<dbReference type="InterPro" id="IPR058210">
    <property type="entry name" value="SACS/Nov_dom"/>
</dbReference>
<dbReference type="NCBIfam" id="NF047352">
    <property type="entry name" value="P_loop_sacsin"/>
    <property type="match status" value="1"/>
</dbReference>
<sequence>MANNSGRARGRPFKPKEPYTQRLRKILEEYPDGSQILREILQNSDDAKSSQQIFILDHNTYSSNKLFEPELVNGYNRTNLKLDRYQGPALLALNNTIFEERDFQSLLKLADSEKRDQFDKIGVMGVGFNSIYHITDSPSFITGDKFVILDPHEWYFGGGVQFDFVEDNLQQRYPDQFAPFVIPSINLSYNDSYDGTIFRYPLRTKQDSIDSDISKKVYSPNEILETFYNFYKNERTNCILFLKYIETITFFELKEGAAEPDFLFTIELTNANEVREQRRLIAENIVPMMNSLTSKQSNKEVVTSYVASFRRQRGISEIPDENSSWLILNYLDDLQETESHFKNKFKKNIADYKFIPNVGLAINLNDLNAVGRLFCFLPLPISTPFSVSVNGYFAPQDCYCQRDKNLVCFIAPIFEQNAKNEEFSKLLKWKTYPEAKMVLKQLESCYDCTSNERPSNLKEVCFAIYEYMNKMYRAGDGVFELLKESLENIPWILCGKTFYCADQIVFKLPHQSKLDSNDFSVVEFPAEYPSKLVSFFKAMGVRDVIGVKDLILIIKDKSMGNLDRELSTNEIKEIIQILEQIATIQQNARKERKPKLQHDSSKTTLLSDEMDDWQGPSIWIYNDAEFSDHDFMALIKLGVGGKSHDNTKIGRFGIGFNSSFHVTDLPSIVSGKYIAFLDPNAKFLPAKKYRGTRFNFIEMEFNKRIPDQCFPYKALEDCGFIKDCSFTKEFKGTLFRLPLRTHKLAEMSEISNRVIEIKDILKIFENVQGSKEMLFLRNIESCSLYHIDKGGQAPQMKWQAQIDNMSESIRDIRKSVIVQEQTYQLEIERTNEDNRKSSEIWLLCNGEQERVKPEFEQFSSEKRLRLSNPPALDGEMFSYLPLSVGTNLGVHLNGNFSLSSARSNILHDFLEADSDDASANELYDKNVPIFLSIFEDSDKFLPVELLQDSIHLERLVRIGLKRQINYNTFIECTQEIILQISNNTGSVRDRAKVLVRYLYEHIDNLRFNNEQWDNILEIKFVPSEAKICYTREHQRDDLERQIENLQQHYSEYEIVALLKRIHKGEIKEVVVTRKLVEWIFEKNGTQLVVLSTDVSAKSSEAGKLAEDLLSIVTAQEDQDTSRQNATYPSLFYARREIETQTLDGNSTIDLQSVSRSSRKEGMNDLLKAYSTNFAAKQMKFKIKFCSKNDRQQSIAVLSKH</sequence>
<organism evidence="2 3">
    <name type="scientific">Funneliformis geosporum</name>
    <dbReference type="NCBI Taxonomy" id="1117311"/>
    <lineage>
        <taxon>Eukaryota</taxon>
        <taxon>Fungi</taxon>
        <taxon>Fungi incertae sedis</taxon>
        <taxon>Mucoromycota</taxon>
        <taxon>Glomeromycotina</taxon>
        <taxon>Glomeromycetes</taxon>
        <taxon>Glomerales</taxon>
        <taxon>Glomeraceae</taxon>
        <taxon>Funneliformis</taxon>
    </lineage>
</organism>
<dbReference type="Gene3D" id="3.30.565.10">
    <property type="entry name" value="Histidine kinase-like ATPase, C-terminal domain"/>
    <property type="match status" value="1"/>
</dbReference>
<dbReference type="EMBL" id="CAMKVN010001514">
    <property type="protein sequence ID" value="CAI2176510.1"/>
    <property type="molecule type" value="Genomic_DNA"/>
</dbReference>
<proteinExistence type="predicted"/>
<name>A0A9W4SP48_9GLOM</name>
<dbReference type="Pfam" id="PF25794">
    <property type="entry name" value="SACS"/>
    <property type="match status" value="2"/>
</dbReference>
<dbReference type="OrthoDB" id="1262810at2759"/>
<evidence type="ECO:0000313" key="3">
    <source>
        <dbReference type="Proteomes" id="UP001153678"/>
    </source>
</evidence>
<dbReference type="SUPFAM" id="SSF55874">
    <property type="entry name" value="ATPase domain of HSP90 chaperone/DNA topoisomerase II/histidine kinase"/>
    <property type="match status" value="2"/>
</dbReference>
<feature type="domain" description="Sacsin/Nov" evidence="1">
    <location>
        <begin position="591"/>
        <end position="797"/>
    </location>
</feature>
<protein>
    <submittedName>
        <fullName evidence="2">389_t:CDS:1</fullName>
    </submittedName>
</protein>
<dbReference type="InterPro" id="IPR036890">
    <property type="entry name" value="HATPase_C_sf"/>
</dbReference>
<dbReference type="Proteomes" id="UP001153678">
    <property type="component" value="Unassembled WGS sequence"/>
</dbReference>
<reference evidence="2" key="1">
    <citation type="submission" date="2022-08" db="EMBL/GenBank/DDBJ databases">
        <authorList>
            <person name="Kallberg Y."/>
            <person name="Tangrot J."/>
            <person name="Rosling A."/>
        </authorList>
    </citation>
    <scope>NUCLEOTIDE SEQUENCE</scope>
    <source>
        <strain evidence="2">Wild A</strain>
    </source>
</reference>
<dbReference type="InterPro" id="IPR052972">
    <property type="entry name" value="Sacsin_chaperone_reg"/>
</dbReference>